<comment type="caution">
    <text evidence="2">The sequence shown here is derived from an EMBL/GenBank/DDBJ whole genome shotgun (WGS) entry which is preliminary data.</text>
</comment>
<evidence type="ECO:0000259" key="1">
    <source>
        <dbReference type="PROSITE" id="PS50878"/>
    </source>
</evidence>
<dbReference type="InterPro" id="IPR043502">
    <property type="entry name" value="DNA/RNA_pol_sf"/>
</dbReference>
<organism evidence="2 3">
    <name type="scientific">Polypedilum vanderplanki</name>
    <name type="common">Sleeping chironomid midge</name>
    <dbReference type="NCBI Taxonomy" id="319348"/>
    <lineage>
        <taxon>Eukaryota</taxon>
        <taxon>Metazoa</taxon>
        <taxon>Ecdysozoa</taxon>
        <taxon>Arthropoda</taxon>
        <taxon>Hexapoda</taxon>
        <taxon>Insecta</taxon>
        <taxon>Pterygota</taxon>
        <taxon>Neoptera</taxon>
        <taxon>Endopterygota</taxon>
        <taxon>Diptera</taxon>
        <taxon>Nematocera</taxon>
        <taxon>Chironomoidea</taxon>
        <taxon>Chironomidae</taxon>
        <taxon>Chironominae</taxon>
        <taxon>Polypedilum</taxon>
        <taxon>Polypedilum</taxon>
    </lineage>
</organism>
<evidence type="ECO:0000313" key="3">
    <source>
        <dbReference type="Proteomes" id="UP001107558"/>
    </source>
</evidence>
<dbReference type="AlphaFoldDB" id="A0A9J6BJF2"/>
<dbReference type="SUPFAM" id="SSF56672">
    <property type="entry name" value="DNA/RNA polymerases"/>
    <property type="match status" value="1"/>
</dbReference>
<dbReference type="InterPro" id="IPR005135">
    <property type="entry name" value="Endo/exonuclease/phosphatase"/>
</dbReference>
<dbReference type="InterPro" id="IPR036691">
    <property type="entry name" value="Endo/exonu/phosph_ase_sf"/>
</dbReference>
<name>A0A9J6BJF2_POLVA</name>
<dbReference type="InterPro" id="IPR052560">
    <property type="entry name" value="RdDP_mobile_element"/>
</dbReference>
<feature type="domain" description="Reverse transcriptase" evidence="1">
    <location>
        <begin position="861"/>
        <end position="1131"/>
    </location>
</feature>
<dbReference type="InterPro" id="IPR000477">
    <property type="entry name" value="RT_dom"/>
</dbReference>
<protein>
    <recommendedName>
        <fullName evidence="1">Reverse transcriptase domain-containing protein</fullName>
    </recommendedName>
</protein>
<dbReference type="GO" id="GO:0071897">
    <property type="term" value="P:DNA biosynthetic process"/>
    <property type="evidence" value="ECO:0007669"/>
    <property type="project" value="UniProtKB-ARBA"/>
</dbReference>
<keyword evidence="3" id="KW-1185">Reference proteome</keyword>
<dbReference type="PROSITE" id="PS50878">
    <property type="entry name" value="RT_POL"/>
    <property type="match status" value="1"/>
</dbReference>
<dbReference type="Pfam" id="PF03372">
    <property type="entry name" value="Exo_endo_phos"/>
    <property type="match status" value="1"/>
</dbReference>
<dbReference type="PANTHER" id="PTHR36688">
    <property type="entry name" value="ENDO/EXONUCLEASE/PHOSPHATASE DOMAIN-CONTAINING PROTEIN"/>
    <property type="match status" value="1"/>
</dbReference>
<accession>A0A9J6BJF2</accession>
<dbReference type="SUPFAM" id="SSF56219">
    <property type="entry name" value="DNase I-like"/>
    <property type="match status" value="1"/>
</dbReference>
<dbReference type="PANTHER" id="PTHR36688:SF2">
    <property type="entry name" value="ENDONUCLEASE_EXONUCLEASE_PHOSPHATASE DOMAIN-CONTAINING PROTEIN"/>
    <property type="match status" value="1"/>
</dbReference>
<dbReference type="CDD" id="cd01650">
    <property type="entry name" value="RT_nLTR_like"/>
    <property type="match status" value="1"/>
</dbReference>
<gene>
    <name evidence="2" type="ORF">PVAND_000124</name>
</gene>
<dbReference type="EMBL" id="JADBJN010000003">
    <property type="protein sequence ID" value="KAG5669832.1"/>
    <property type="molecule type" value="Genomic_DNA"/>
</dbReference>
<dbReference type="GO" id="GO:0003824">
    <property type="term" value="F:catalytic activity"/>
    <property type="evidence" value="ECO:0007669"/>
    <property type="project" value="InterPro"/>
</dbReference>
<evidence type="ECO:0000313" key="2">
    <source>
        <dbReference type="EMBL" id="KAG5669832.1"/>
    </source>
</evidence>
<dbReference type="Pfam" id="PF00078">
    <property type="entry name" value="RVT_1"/>
    <property type="match status" value="1"/>
</dbReference>
<sequence>MEDDPMREVFSNADLNSANIFSSLNDDVDDELWIEESEKKTLNINKKRRIGVENEKCSKPQKIQQKPPPIVLLHNDVTKIRQALNKIGVTNYQLRLTSEGTKIFFNSMEEFKLVRDKLILDKCNFFTHRLKEEQLSKFILKGLFNMETEELKQQIKINNTSPTSIKTLKTKSTSNAHAIYMVNFLKKDKIKLQDLIENIKTILQVRVTWEFYQNKRSGPTQCGNCQRFGHGSENCHASPRCVRCSQKHLSKECFLLENNLGSDSHPKIPSEKLCCVHCGQNHTANFSKCPKRLEFIRSRQRNSTVPKNNLPKKQFGFKLAPELNNVNFPSIPGSSSNLPAWSEQAWSQTANNLRNNQLPKWDFPTFNPLKFVGNIKVFQWNANGVKEKLFEIFQHLNKYNIHVACICETNLNYQSKLKSDPNYRIHRLDRQDQSKRGGVAILVRKDVAYELLPLVSTKLIESIGVAIKLENGSKINIFSCYVPGSTTSQQINNLFIYDIRKLSNTSNKYYLVGDFYCKHRSWNCFQANRAGTLLYEESCSKELFIDHPPSHTHYPGDLSRRPSTIDLILSNASHTITKLRTAELMSDHISITFKICTNATISAANAGTRLDYANANWDKYKRIINYHLLNNFNEPQLDSAQQIDTTVKNLSELILHARNRAVPLTINKSFCLVIDENLKAKIKVKNQLRRLWMRTRLPHFKSQVNALECQIKQEINSIRNANWNHKLADIKPNNQTIWRTARYLKLGKRQLPPINNSGQLAITDIEKANMIAVQFNENFSNTLTSSINQSQIITRTINNFTTQFSTNNQTEETLLPTLDEVTQIIKRLPNKKAPGPDQIKNCLIKNLPTKGYLFITSILIACYKNCYFPDAWKTADITPIAKPNKNPSHASSYRPISLLNTLGKILEHTILSRLNKHCIEKSIIPSIQHGFRAGFSTVHQLKRVISHMKKEIEHKRSTALITLDVEKAFDRVCHKGLLFKLISGNFPPLLIKLISSFLSNRSFRVVINGKRSEPYQLLAGVPQGAVMSPTLFNVFTADFPQEDFYDTALFADDVAIFKSHRCSKPITNGISKAAKSISSYYKKWRIGLNAQKTTAMFVTRRRKKQLPSQRLRIFNANIEWTNQTKYLGLIIDKNLSFKPHIDYIIQRANNAIRLLYPMLARNSKLDIRNKIIIYKMAIRPILTYGFPAIPAIAKTHIKKLQVLQNKALKMIMNKPWYTSTTQIHQMCNIKPIDEYLKDLNIKFNNRLPSSHIS</sequence>
<reference evidence="2" key="1">
    <citation type="submission" date="2021-03" db="EMBL/GenBank/DDBJ databases">
        <title>Chromosome level genome of the anhydrobiotic midge Polypedilum vanderplanki.</title>
        <authorList>
            <person name="Yoshida Y."/>
            <person name="Kikawada T."/>
            <person name="Gusev O."/>
        </authorList>
    </citation>
    <scope>NUCLEOTIDE SEQUENCE</scope>
    <source>
        <strain evidence="2">NIAS01</strain>
        <tissue evidence="2">Whole body or cell culture</tissue>
    </source>
</reference>
<proteinExistence type="predicted"/>
<dbReference type="Proteomes" id="UP001107558">
    <property type="component" value="Chromosome 3"/>
</dbReference>
<dbReference type="Gene3D" id="3.60.10.10">
    <property type="entry name" value="Endonuclease/exonuclease/phosphatase"/>
    <property type="match status" value="1"/>
</dbReference>
<dbReference type="OrthoDB" id="7791090at2759"/>